<dbReference type="PANTHER" id="PTHR18952:SF265">
    <property type="entry name" value="CARBONIC ANHYDRASE"/>
    <property type="match status" value="1"/>
</dbReference>
<evidence type="ECO:0000256" key="2">
    <source>
        <dbReference type="ARBA" id="ARBA00012925"/>
    </source>
</evidence>
<dbReference type="EC" id="4.2.1.1" evidence="2"/>
<dbReference type="PROSITE" id="PS51257">
    <property type="entry name" value="PROKAR_LIPOPROTEIN"/>
    <property type="match status" value="1"/>
</dbReference>
<keyword evidence="3" id="KW-0479">Metal-binding</keyword>
<dbReference type="SUPFAM" id="SSF51069">
    <property type="entry name" value="Carbonic anhydrase"/>
    <property type="match status" value="1"/>
</dbReference>
<evidence type="ECO:0000313" key="9">
    <source>
        <dbReference type="EMBL" id="MBN7801533.1"/>
    </source>
</evidence>
<comment type="catalytic activity">
    <reaction evidence="6">
        <text>hydrogencarbonate + H(+) = CO2 + H2O</text>
        <dbReference type="Rhea" id="RHEA:10748"/>
        <dbReference type="ChEBI" id="CHEBI:15377"/>
        <dbReference type="ChEBI" id="CHEBI:15378"/>
        <dbReference type="ChEBI" id="CHEBI:16526"/>
        <dbReference type="ChEBI" id="CHEBI:17544"/>
        <dbReference type="EC" id="4.2.1.1"/>
    </reaction>
</comment>
<proteinExistence type="inferred from homology"/>
<evidence type="ECO:0000313" key="10">
    <source>
        <dbReference type="Proteomes" id="UP000664698"/>
    </source>
</evidence>
<protein>
    <recommendedName>
        <fullName evidence="2">carbonic anhydrase</fullName>
        <ecNumber evidence="2">4.2.1.1</ecNumber>
    </recommendedName>
</protein>
<dbReference type="EMBL" id="JAFKCW010000002">
    <property type="protein sequence ID" value="MBN7801533.1"/>
    <property type="molecule type" value="Genomic_DNA"/>
</dbReference>
<organism evidence="9 10">
    <name type="scientific">Algoriphagus aestuariicola</name>
    <dbReference type="NCBI Taxonomy" id="1852016"/>
    <lineage>
        <taxon>Bacteria</taxon>
        <taxon>Pseudomonadati</taxon>
        <taxon>Bacteroidota</taxon>
        <taxon>Cytophagia</taxon>
        <taxon>Cytophagales</taxon>
        <taxon>Cyclobacteriaceae</taxon>
        <taxon>Algoriphagus</taxon>
    </lineage>
</organism>
<dbReference type="InterPro" id="IPR001148">
    <property type="entry name" value="CA_dom"/>
</dbReference>
<dbReference type="PANTHER" id="PTHR18952">
    <property type="entry name" value="CARBONIC ANHYDRASE"/>
    <property type="match status" value="1"/>
</dbReference>
<dbReference type="InterPro" id="IPR041891">
    <property type="entry name" value="Alpha_CA_prokaryot-like"/>
</dbReference>
<evidence type="ECO:0000256" key="4">
    <source>
        <dbReference type="ARBA" id="ARBA00022833"/>
    </source>
</evidence>
<feature type="region of interest" description="Disordered" evidence="7">
    <location>
        <begin position="259"/>
        <end position="287"/>
    </location>
</feature>
<dbReference type="Proteomes" id="UP000664698">
    <property type="component" value="Unassembled WGS sequence"/>
</dbReference>
<keyword evidence="10" id="KW-1185">Reference proteome</keyword>
<gene>
    <name evidence="9" type="ORF">J0A67_11715</name>
</gene>
<feature type="compositionally biased region" description="Polar residues" evidence="7">
    <location>
        <begin position="265"/>
        <end position="275"/>
    </location>
</feature>
<dbReference type="InterPro" id="IPR023561">
    <property type="entry name" value="Carbonic_anhydrase_a-class"/>
</dbReference>
<evidence type="ECO:0000256" key="1">
    <source>
        <dbReference type="ARBA" id="ARBA00010718"/>
    </source>
</evidence>
<dbReference type="CDD" id="cd03124">
    <property type="entry name" value="alpha_CA_prokaryotic_like"/>
    <property type="match status" value="1"/>
</dbReference>
<evidence type="ECO:0000256" key="7">
    <source>
        <dbReference type="SAM" id="MobiDB-lite"/>
    </source>
</evidence>
<comment type="caution">
    <text evidence="9">The sequence shown here is derived from an EMBL/GenBank/DDBJ whole genome shotgun (WGS) entry which is preliminary data.</text>
</comment>
<evidence type="ECO:0000256" key="5">
    <source>
        <dbReference type="ARBA" id="ARBA00023239"/>
    </source>
</evidence>
<dbReference type="Gene3D" id="3.10.200.10">
    <property type="entry name" value="Alpha carbonic anhydrase"/>
    <property type="match status" value="1"/>
</dbReference>
<keyword evidence="5" id="KW-0456">Lyase</keyword>
<keyword evidence="4" id="KW-0862">Zinc</keyword>
<dbReference type="RefSeq" id="WP_206569513.1">
    <property type="nucleotide sequence ID" value="NZ_JAFKCW010000002.1"/>
</dbReference>
<accession>A0ABS3BQV4</accession>
<dbReference type="PROSITE" id="PS51144">
    <property type="entry name" value="ALPHA_CA_2"/>
    <property type="match status" value="1"/>
</dbReference>
<evidence type="ECO:0000256" key="3">
    <source>
        <dbReference type="ARBA" id="ARBA00022723"/>
    </source>
</evidence>
<evidence type="ECO:0000256" key="6">
    <source>
        <dbReference type="ARBA" id="ARBA00048348"/>
    </source>
</evidence>
<dbReference type="Pfam" id="PF00194">
    <property type="entry name" value="Carb_anhydrase"/>
    <property type="match status" value="1"/>
</dbReference>
<reference evidence="9 10" key="1">
    <citation type="submission" date="2021-03" db="EMBL/GenBank/DDBJ databases">
        <title>novel species isolated from a fishpond in China.</title>
        <authorList>
            <person name="Lu H."/>
            <person name="Cai Z."/>
        </authorList>
    </citation>
    <scope>NUCLEOTIDE SEQUENCE [LARGE SCALE GENOMIC DNA]</scope>
    <source>
        <strain evidence="9 10">JCM 31546</strain>
    </source>
</reference>
<evidence type="ECO:0000259" key="8">
    <source>
        <dbReference type="PROSITE" id="PS51144"/>
    </source>
</evidence>
<comment type="similarity">
    <text evidence="1">Belongs to the alpha-carbonic anhydrase family.</text>
</comment>
<dbReference type="SMART" id="SM01057">
    <property type="entry name" value="Carb_anhydrase"/>
    <property type="match status" value="1"/>
</dbReference>
<dbReference type="InterPro" id="IPR036398">
    <property type="entry name" value="CA_dom_sf"/>
</dbReference>
<feature type="domain" description="Alpha-carbonic anhydrase" evidence="8">
    <location>
        <begin position="47"/>
        <end position="287"/>
    </location>
</feature>
<sequence>MKRKSFVVALAASGLFFYSCSTKNTEQNETEATDSVPKVLSTSARPVHWGYGGESGPSKWSSLTPVYALCGEGQSQSPINIVKSVASTAGSWNFDYKTTSLRIAHNEHMEEIIDNGHTIQVTVDEGSTFTFGDKAYELKQFHFHTPSEHTIDGEHAPMEMHMVHQNEDGSLAVVGILFREGNTPNENFAKIVANLPNSKGEEKHLQDVNLELEVHLPKHNYAYHYLGSLTTPPCSEGVQWLVLQEPVVLTRDQIAEFSKRIGPNNRPTQQVNERTVNLGDLAGNTQQ</sequence>
<name>A0ABS3BQV4_9BACT</name>